<evidence type="ECO:0000256" key="6">
    <source>
        <dbReference type="ARBA" id="ARBA00023125"/>
    </source>
</evidence>
<keyword evidence="2 9" id="KW-0227">DNA damage</keyword>
<evidence type="ECO:0000313" key="12">
    <source>
        <dbReference type="EMBL" id="KAH3680125.1"/>
    </source>
</evidence>
<keyword evidence="6" id="KW-0238">DNA-binding</keyword>
<accession>A0A9P8PYX9</accession>
<dbReference type="EMBL" id="JAEUBF010000159">
    <property type="protein sequence ID" value="KAH3680125.1"/>
    <property type="molecule type" value="Genomic_DNA"/>
</dbReference>
<evidence type="ECO:0000256" key="7">
    <source>
        <dbReference type="ARBA" id="ARBA00023204"/>
    </source>
</evidence>
<evidence type="ECO:0000256" key="5">
    <source>
        <dbReference type="ARBA" id="ARBA00022840"/>
    </source>
</evidence>
<dbReference type="InterPro" id="IPR010285">
    <property type="entry name" value="DNA_helicase_pif1-like_DEAD"/>
</dbReference>
<dbReference type="GO" id="GO:0000723">
    <property type="term" value="P:telomere maintenance"/>
    <property type="evidence" value="ECO:0007669"/>
    <property type="project" value="InterPro"/>
</dbReference>
<evidence type="ECO:0000256" key="8">
    <source>
        <dbReference type="ARBA" id="ARBA00023235"/>
    </source>
</evidence>
<dbReference type="InterPro" id="IPR027417">
    <property type="entry name" value="P-loop_NTPase"/>
</dbReference>
<keyword evidence="3 9" id="KW-0378">Hydrolase</keyword>
<dbReference type="PANTHER" id="PTHR47642:SF5">
    <property type="entry name" value="ATP-DEPENDENT DNA HELICASE"/>
    <property type="match status" value="1"/>
</dbReference>
<evidence type="ECO:0000256" key="2">
    <source>
        <dbReference type="ARBA" id="ARBA00022763"/>
    </source>
</evidence>
<keyword evidence="4 9" id="KW-0347">Helicase</keyword>
<dbReference type="Pfam" id="PF05970">
    <property type="entry name" value="PIF1"/>
    <property type="match status" value="1"/>
</dbReference>
<keyword evidence="5 9" id="KW-0067">ATP-binding</keyword>
<comment type="cofactor">
    <cofactor evidence="9">
        <name>Mg(2+)</name>
        <dbReference type="ChEBI" id="CHEBI:18420"/>
    </cofactor>
</comment>
<dbReference type="PANTHER" id="PTHR47642">
    <property type="entry name" value="ATP-DEPENDENT DNA HELICASE"/>
    <property type="match status" value="1"/>
</dbReference>
<evidence type="ECO:0000256" key="1">
    <source>
        <dbReference type="ARBA" id="ARBA00022741"/>
    </source>
</evidence>
<gene>
    <name evidence="12" type="ORF">WICMUC_000526</name>
</gene>
<dbReference type="OrthoDB" id="432234at2759"/>
<reference evidence="12" key="2">
    <citation type="submission" date="2021-01" db="EMBL/GenBank/DDBJ databases">
        <authorList>
            <person name="Schikora-Tamarit M.A."/>
        </authorList>
    </citation>
    <scope>NUCLEOTIDE SEQUENCE</scope>
    <source>
        <strain evidence="12">CBS6341</strain>
    </source>
</reference>
<evidence type="ECO:0000259" key="11">
    <source>
        <dbReference type="SMART" id="SM00382"/>
    </source>
</evidence>
<keyword evidence="8" id="KW-0413">Isomerase</keyword>
<proteinExistence type="inferred from homology"/>
<keyword evidence="13" id="KW-1185">Reference proteome</keyword>
<evidence type="ECO:0000256" key="3">
    <source>
        <dbReference type="ARBA" id="ARBA00022801"/>
    </source>
</evidence>
<name>A0A9P8PYX9_9ASCO</name>
<evidence type="ECO:0000313" key="13">
    <source>
        <dbReference type="Proteomes" id="UP000769528"/>
    </source>
</evidence>
<evidence type="ECO:0000256" key="10">
    <source>
        <dbReference type="SAM" id="MobiDB-lite"/>
    </source>
</evidence>
<dbReference type="GO" id="GO:0016787">
    <property type="term" value="F:hydrolase activity"/>
    <property type="evidence" value="ECO:0007669"/>
    <property type="project" value="UniProtKB-KW"/>
</dbReference>
<keyword evidence="7 9" id="KW-0234">DNA repair</keyword>
<dbReference type="AlphaFoldDB" id="A0A9P8PYX9"/>
<dbReference type="EC" id="5.6.2.3" evidence="9"/>
<dbReference type="CDD" id="cd18809">
    <property type="entry name" value="SF1_C_RecD"/>
    <property type="match status" value="1"/>
</dbReference>
<keyword evidence="1 9" id="KW-0547">Nucleotide-binding</keyword>
<dbReference type="GO" id="GO:0006310">
    <property type="term" value="P:DNA recombination"/>
    <property type="evidence" value="ECO:0007669"/>
    <property type="project" value="UniProtKB-KW"/>
</dbReference>
<feature type="compositionally biased region" description="Low complexity" evidence="10">
    <location>
        <begin position="1"/>
        <end position="13"/>
    </location>
</feature>
<organism evidence="12 13">
    <name type="scientific">Wickerhamomyces mucosus</name>
    <dbReference type="NCBI Taxonomy" id="1378264"/>
    <lineage>
        <taxon>Eukaryota</taxon>
        <taxon>Fungi</taxon>
        <taxon>Dikarya</taxon>
        <taxon>Ascomycota</taxon>
        <taxon>Saccharomycotina</taxon>
        <taxon>Saccharomycetes</taxon>
        <taxon>Phaffomycetales</taxon>
        <taxon>Wickerhamomycetaceae</taxon>
        <taxon>Wickerhamomyces</taxon>
    </lineage>
</organism>
<dbReference type="Gene3D" id="3.40.50.300">
    <property type="entry name" value="P-loop containing nucleotide triphosphate hydrolases"/>
    <property type="match status" value="2"/>
</dbReference>
<dbReference type="InterPro" id="IPR049163">
    <property type="entry name" value="Pif1-like_2B_dom"/>
</dbReference>
<evidence type="ECO:0000256" key="9">
    <source>
        <dbReference type="RuleBase" id="RU363044"/>
    </source>
</evidence>
<dbReference type="SUPFAM" id="SSF52540">
    <property type="entry name" value="P-loop containing nucleoside triphosphate hydrolases"/>
    <property type="match status" value="2"/>
</dbReference>
<sequence length="598" mass="68381">MNSNSTSLNNELNPRSRSFHSETSDIDALPKKKKLKNEDLIKVHKNLEGRYKLIEVPPELYIDEFKAKLQKLGLAKKSEKEKDRDSDFIEIPSSDDEFQKIKSEDLNIKIRKRSGRCTLNSRQRAVVGLALNSHNIFFSGSAGTGKSFLLRTLIKKLKRKFGKGYGRVVVKASTGLAAFNIRGSTLHSFAGIGLGKAPAYQLISKIQANRRSRNSWKKAKVLIIDEISMIDGDLFDKLNLISKSIRRCDDPFGGIQLICCGDFFQLPPVFNQSLQEELANYNEKYHLDHQDSLIREDEFMKTEARFCFDTDSWREVIRSSVILNEVYRQRGDPEFIEILNEMRYGKISKSNELKIRALERELPKSSIEPAELYSTRRKVDRSNLQKLSALPEPTETYIADDSGAIDDKELTSRLLSNLIVPTHIVLRKGAQVVMLKNRDRELVNGSLGEVIDLTTLRTHVTSVSTEGSSHFTDIDDSFFEYLKKKIRNQDSDEELSDTQMKFIQNVLCRKYPLVEFITPYGETRTELITQEVWSIEDRYERVIASRTRLPIMLVWALSIHKSQGQTLPRVKVDLKNVFENDQAYVAISRAVSTNGLQV</sequence>
<dbReference type="GO" id="GO:0005524">
    <property type="term" value="F:ATP binding"/>
    <property type="evidence" value="ECO:0007669"/>
    <property type="project" value="UniProtKB-KW"/>
</dbReference>
<dbReference type="InterPro" id="IPR051055">
    <property type="entry name" value="PIF1_helicase"/>
</dbReference>
<dbReference type="Proteomes" id="UP000769528">
    <property type="component" value="Unassembled WGS sequence"/>
</dbReference>
<dbReference type="GO" id="GO:0006281">
    <property type="term" value="P:DNA repair"/>
    <property type="evidence" value="ECO:0007669"/>
    <property type="project" value="UniProtKB-KW"/>
</dbReference>
<reference evidence="12" key="1">
    <citation type="journal article" date="2021" name="Open Biol.">
        <title>Shared evolutionary footprints suggest mitochondrial oxidative damage underlies multiple complex I losses in fungi.</title>
        <authorList>
            <person name="Schikora-Tamarit M.A."/>
            <person name="Marcet-Houben M."/>
            <person name="Nosek J."/>
            <person name="Gabaldon T."/>
        </authorList>
    </citation>
    <scope>NUCLEOTIDE SEQUENCE</scope>
    <source>
        <strain evidence="12">CBS6341</strain>
    </source>
</reference>
<comment type="similarity">
    <text evidence="9">Belongs to the helicase family.</text>
</comment>
<dbReference type="SMART" id="SM00382">
    <property type="entry name" value="AAA"/>
    <property type="match status" value="1"/>
</dbReference>
<dbReference type="InterPro" id="IPR003593">
    <property type="entry name" value="AAA+_ATPase"/>
</dbReference>
<dbReference type="Pfam" id="PF21530">
    <property type="entry name" value="Pif1_2B_dom"/>
    <property type="match status" value="1"/>
</dbReference>
<comment type="catalytic activity">
    <reaction evidence="9">
        <text>ATP + H2O = ADP + phosphate + H(+)</text>
        <dbReference type="Rhea" id="RHEA:13065"/>
        <dbReference type="ChEBI" id="CHEBI:15377"/>
        <dbReference type="ChEBI" id="CHEBI:15378"/>
        <dbReference type="ChEBI" id="CHEBI:30616"/>
        <dbReference type="ChEBI" id="CHEBI:43474"/>
        <dbReference type="ChEBI" id="CHEBI:456216"/>
        <dbReference type="EC" id="5.6.2.3"/>
    </reaction>
</comment>
<feature type="region of interest" description="Disordered" evidence="10">
    <location>
        <begin position="1"/>
        <end position="30"/>
    </location>
</feature>
<dbReference type="CDD" id="cd18037">
    <property type="entry name" value="DEXSc_Pif1_like"/>
    <property type="match status" value="1"/>
</dbReference>
<protein>
    <recommendedName>
        <fullName evidence="9">ATP-dependent DNA helicase</fullName>
        <ecNumber evidence="9">5.6.2.3</ecNumber>
    </recommendedName>
</protein>
<feature type="domain" description="AAA+ ATPase" evidence="11">
    <location>
        <begin position="132"/>
        <end position="457"/>
    </location>
</feature>
<keyword evidence="9" id="KW-0233">DNA recombination</keyword>
<evidence type="ECO:0000256" key="4">
    <source>
        <dbReference type="ARBA" id="ARBA00022806"/>
    </source>
</evidence>
<dbReference type="GO" id="GO:0043139">
    <property type="term" value="F:5'-3' DNA helicase activity"/>
    <property type="evidence" value="ECO:0007669"/>
    <property type="project" value="UniProtKB-EC"/>
</dbReference>
<comment type="caution">
    <text evidence="12">The sequence shown here is derived from an EMBL/GenBank/DDBJ whole genome shotgun (WGS) entry which is preliminary data.</text>
</comment>